<dbReference type="SUPFAM" id="SSF52540">
    <property type="entry name" value="P-loop containing nucleoside triphosphate hydrolases"/>
    <property type="match status" value="1"/>
</dbReference>
<dbReference type="PANTHER" id="PTHR43776">
    <property type="entry name" value="TRANSPORT ATP-BINDING PROTEIN"/>
    <property type="match status" value="1"/>
</dbReference>
<dbReference type="AlphaFoldDB" id="A0A0D2JCB4"/>
<accession>A0A0D2JCB4</accession>
<dbReference type="FunFam" id="3.40.50.300:FF:000016">
    <property type="entry name" value="Oligopeptide ABC transporter ATP-binding component"/>
    <property type="match status" value="1"/>
</dbReference>
<dbReference type="Proteomes" id="UP000032233">
    <property type="component" value="Unassembled WGS sequence"/>
</dbReference>
<dbReference type="InterPro" id="IPR003439">
    <property type="entry name" value="ABC_transporter-like_ATP-bd"/>
</dbReference>
<evidence type="ECO:0000313" key="6">
    <source>
        <dbReference type="EMBL" id="KIX15784.1"/>
    </source>
</evidence>
<comment type="similarity">
    <text evidence="1">Belongs to the ABC transporter superfamily.</text>
</comment>
<dbReference type="GO" id="GO:0005524">
    <property type="term" value="F:ATP binding"/>
    <property type="evidence" value="ECO:0007669"/>
    <property type="project" value="UniProtKB-KW"/>
</dbReference>
<dbReference type="CDD" id="cd03257">
    <property type="entry name" value="ABC_NikE_OppD_transporters"/>
    <property type="match status" value="1"/>
</dbReference>
<dbReference type="InParanoid" id="A0A0D2JCB4"/>
<keyword evidence="2" id="KW-0813">Transport</keyword>
<feature type="domain" description="ABC transporter" evidence="5">
    <location>
        <begin position="12"/>
        <end position="272"/>
    </location>
</feature>
<keyword evidence="7" id="KW-1185">Reference proteome</keyword>
<dbReference type="GO" id="GO:0055085">
    <property type="term" value="P:transmembrane transport"/>
    <property type="evidence" value="ECO:0007669"/>
    <property type="project" value="UniProtKB-ARBA"/>
</dbReference>
<keyword evidence="3" id="KW-0547">Nucleotide-binding</keyword>
<gene>
    <name evidence="6" type="primary">dppF</name>
    <name evidence="6" type="ORF">X474_00075</name>
</gene>
<dbReference type="PATRIC" id="fig|1429043.3.peg.16"/>
<proteinExistence type="inferred from homology"/>
<dbReference type="Gene3D" id="3.40.50.300">
    <property type="entry name" value="P-loop containing nucleotide triphosphate hydrolases"/>
    <property type="match status" value="1"/>
</dbReference>
<dbReference type="NCBIfam" id="TIGR01727">
    <property type="entry name" value="oligo_HPY"/>
    <property type="match status" value="1"/>
</dbReference>
<keyword evidence="4 6" id="KW-0067">ATP-binding</keyword>
<evidence type="ECO:0000313" key="7">
    <source>
        <dbReference type="Proteomes" id="UP000032233"/>
    </source>
</evidence>
<evidence type="ECO:0000256" key="2">
    <source>
        <dbReference type="ARBA" id="ARBA00022448"/>
    </source>
</evidence>
<evidence type="ECO:0000256" key="1">
    <source>
        <dbReference type="ARBA" id="ARBA00005417"/>
    </source>
</evidence>
<dbReference type="PANTHER" id="PTHR43776:SF7">
    <property type="entry name" value="D,D-DIPEPTIDE TRANSPORT ATP-BINDING PROTEIN DDPF-RELATED"/>
    <property type="match status" value="1"/>
</dbReference>
<dbReference type="PROSITE" id="PS00211">
    <property type="entry name" value="ABC_TRANSPORTER_1"/>
    <property type="match status" value="1"/>
</dbReference>
<dbReference type="InterPro" id="IPR027417">
    <property type="entry name" value="P-loop_NTPase"/>
</dbReference>
<dbReference type="InterPro" id="IPR013563">
    <property type="entry name" value="Oligopep_ABC_C"/>
</dbReference>
<dbReference type="PROSITE" id="PS50893">
    <property type="entry name" value="ABC_TRANSPORTER_2"/>
    <property type="match status" value="1"/>
</dbReference>
<dbReference type="STRING" id="1429043.X474_00075"/>
<dbReference type="InterPro" id="IPR017871">
    <property type="entry name" value="ABC_transporter-like_CS"/>
</dbReference>
<dbReference type="RefSeq" id="WP_044346038.1">
    <property type="nucleotide sequence ID" value="NZ_AZAC01000001.1"/>
</dbReference>
<protein>
    <submittedName>
        <fullName evidence="6">Peptide ABC transporter ATP-binding protein</fullName>
    </submittedName>
</protein>
<dbReference type="EMBL" id="AZAC01000001">
    <property type="protein sequence ID" value="KIX15784.1"/>
    <property type="molecule type" value="Genomic_DNA"/>
</dbReference>
<reference evidence="6 7" key="1">
    <citation type="submission" date="2013-11" db="EMBL/GenBank/DDBJ databases">
        <title>Metagenomic analysis of a methanogenic consortium involved in long chain n-alkane degradation.</title>
        <authorList>
            <person name="Davidova I.A."/>
            <person name="Callaghan A.V."/>
            <person name="Wawrik B."/>
            <person name="Pruitt S."/>
            <person name="Marks C."/>
            <person name="Duncan K.E."/>
            <person name="Suflita J.M."/>
        </authorList>
    </citation>
    <scope>NUCLEOTIDE SEQUENCE [LARGE SCALE GENOMIC DNA]</scope>
    <source>
        <strain evidence="6 7">SPR</strain>
    </source>
</reference>
<dbReference type="InterPro" id="IPR050319">
    <property type="entry name" value="ABC_transp_ATP-bind"/>
</dbReference>
<dbReference type="InterPro" id="IPR003593">
    <property type="entry name" value="AAA+_ATPase"/>
</dbReference>
<dbReference type="GO" id="GO:0016887">
    <property type="term" value="F:ATP hydrolysis activity"/>
    <property type="evidence" value="ECO:0007669"/>
    <property type="project" value="InterPro"/>
</dbReference>
<evidence type="ECO:0000256" key="3">
    <source>
        <dbReference type="ARBA" id="ARBA00022741"/>
    </source>
</evidence>
<dbReference type="Pfam" id="PF08352">
    <property type="entry name" value="oligo_HPY"/>
    <property type="match status" value="1"/>
</dbReference>
<dbReference type="GO" id="GO:0015833">
    <property type="term" value="P:peptide transport"/>
    <property type="evidence" value="ECO:0007669"/>
    <property type="project" value="InterPro"/>
</dbReference>
<organism evidence="6 7">
    <name type="scientific">Dethiosulfatarculus sandiegensis</name>
    <dbReference type="NCBI Taxonomy" id="1429043"/>
    <lineage>
        <taxon>Bacteria</taxon>
        <taxon>Pseudomonadati</taxon>
        <taxon>Thermodesulfobacteriota</taxon>
        <taxon>Desulfarculia</taxon>
        <taxon>Desulfarculales</taxon>
        <taxon>Desulfarculaceae</taxon>
        <taxon>Dethiosulfatarculus</taxon>
    </lineage>
</organism>
<dbReference type="Pfam" id="PF00005">
    <property type="entry name" value="ABC_tran"/>
    <property type="match status" value="1"/>
</dbReference>
<evidence type="ECO:0000259" key="5">
    <source>
        <dbReference type="PROSITE" id="PS50893"/>
    </source>
</evidence>
<dbReference type="SMART" id="SM00382">
    <property type="entry name" value="AAA"/>
    <property type="match status" value="1"/>
</dbReference>
<sequence>MMARNNNSEVLLKVENLTKHFPVQKNIFEQMSFNKGRFELKSQVVHAVNGVTLEIKKGDTLALVGESGCGKSTLAKCIIGLHQPTSGKIFYGDQEIGNLTGRKRRPFQKRIQMIFQDPFSSLNPRKKVEDIVGRPMLLHGIAQKENLKKAVLDIMDRVGLDSTYASRYPHQFSGGQRQRIGIARALGCKPELVIGDEPISALDVSIQAQILNLLMDLQESMDLTYLFVSHDLSVVKHISSRVAVMYLGYIVELADTEDIFAKPNHPYTQLLFSAIPTLDTLDFVEAAGLAEGEVPTPINLPSGCPFHPRCVHKMPICSEKRPELREITPGRFSACHLNGKKQ</sequence>
<name>A0A0D2JCB4_9BACT</name>
<comment type="caution">
    <text evidence="6">The sequence shown here is derived from an EMBL/GenBank/DDBJ whole genome shotgun (WGS) entry which is preliminary data.</text>
</comment>
<evidence type="ECO:0000256" key="4">
    <source>
        <dbReference type="ARBA" id="ARBA00022840"/>
    </source>
</evidence>